<organism evidence="1 2">
    <name type="scientific">Dinoroseobacter phage vBDshPR2C</name>
    <dbReference type="NCBI Taxonomy" id="1498169"/>
    <lineage>
        <taxon>Viruses</taxon>
        <taxon>Duplodnaviria</taxon>
        <taxon>Heunggongvirae</taxon>
        <taxon>Uroviricota</taxon>
        <taxon>Caudoviricetes</taxon>
        <taxon>Schitoviridae</taxon>
        <taxon>Rhodovirinae</taxon>
        <taxon>Baltimorevirus</taxon>
        <taxon>Baltimorevirus DFL12</taxon>
    </lineage>
</organism>
<dbReference type="Proteomes" id="UP000031205">
    <property type="component" value="Segment"/>
</dbReference>
<gene>
    <name evidence="1" type="ORF">vBDshPR2C_44</name>
</gene>
<name>A0A0A7CHI1_9CAUD</name>
<evidence type="ECO:0000313" key="1">
    <source>
        <dbReference type="EMBL" id="AID16859.1"/>
    </source>
</evidence>
<accession>A0A0A7CHI1</accession>
<reference evidence="1 2" key="1">
    <citation type="submission" date="2014-05" db="EMBL/GenBank/DDBJ databases">
        <title>Complete Genome Sequence of vBDshPR2C, a New N4-Like Lytic Phage Infecting Dinoroseobacter shibae.</title>
        <authorList>
            <person name="Cai L."/>
            <person name="Zhang R."/>
            <person name="Jiao N."/>
        </authorList>
    </citation>
    <scope>NUCLEOTIDE SEQUENCE [LARGE SCALE GENOMIC DNA]</scope>
</reference>
<protein>
    <submittedName>
        <fullName evidence="1">Uncharacterized protein</fullName>
    </submittedName>
</protein>
<proteinExistence type="predicted"/>
<dbReference type="EMBL" id="KJ803031">
    <property type="protein sequence ID" value="AID16859.1"/>
    <property type="molecule type" value="Genomic_DNA"/>
</dbReference>
<sequence>MAYAESIMLTGAILVGLVVLGLVAQVFHAVQIQIAERSMNHKLDELLARIPDPDYQIEGTSASLEDLINLDLMETMGKIAPMTDRQVQDMVKELKDDKS</sequence>
<evidence type="ECO:0000313" key="2">
    <source>
        <dbReference type="Proteomes" id="UP000031205"/>
    </source>
</evidence>